<dbReference type="EC" id="6.3.5.-" evidence="10"/>
<evidence type="ECO:0000313" key="12">
    <source>
        <dbReference type="EMBL" id="MCS4488894.1"/>
    </source>
</evidence>
<dbReference type="NCBIfam" id="NF004012">
    <property type="entry name" value="PRK05477.1-2"/>
    <property type="match status" value="1"/>
</dbReference>
<evidence type="ECO:0000256" key="7">
    <source>
        <dbReference type="ARBA" id="ARBA00024799"/>
    </source>
</evidence>
<comment type="catalytic activity">
    <reaction evidence="8 10">
        <text>L-aspartyl-tRNA(Asn) + L-glutamine + ATP + H2O = L-asparaginyl-tRNA(Asn) + L-glutamate + ADP + phosphate + 2 H(+)</text>
        <dbReference type="Rhea" id="RHEA:14513"/>
        <dbReference type="Rhea" id="RHEA-COMP:9674"/>
        <dbReference type="Rhea" id="RHEA-COMP:9677"/>
        <dbReference type="ChEBI" id="CHEBI:15377"/>
        <dbReference type="ChEBI" id="CHEBI:15378"/>
        <dbReference type="ChEBI" id="CHEBI:29985"/>
        <dbReference type="ChEBI" id="CHEBI:30616"/>
        <dbReference type="ChEBI" id="CHEBI:43474"/>
        <dbReference type="ChEBI" id="CHEBI:58359"/>
        <dbReference type="ChEBI" id="CHEBI:78515"/>
        <dbReference type="ChEBI" id="CHEBI:78516"/>
        <dbReference type="ChEBI" id="CHEBI:456216"/>
    </reaction>
</comment>
<dbReference type="NCBIfam" id="TIGR00133">
    <property type="entry name" value="gatB"/>
    <property type="match status" value="1"/>
</dbReference>
<reference evidence="12 13" key="1">
    <citation type="journal article" date="2023" name="Int. J. Syst. Evol. Microbiol.">
        <title>Streptococcus sciuri sp. nov., Staphylococcus marylandisciuri sp. nov. and Staphylococcus americanisciuri sp. nov., isolated from faeces of eastern grey squirrel (Sciurus carolinensis).</title>
        <authorList>
            <person name="Volokhov D.V."/>
            <person name="Zagorodnyaya T.A."/>
            <person name="Furtak V.A."/>
            <person name="Nattanmai G."/>
            <person name="Randall L."/>
            <person name="Jose S."/>
            <person name="Gao Y."/>
            <person name="Eisenberg T."/>
            <person name="Delmonte P."/>
            <person name="Blom J."/>
            <person name="Mitchell K.K."/>
        </authorList>
    </citation>
    <scope>NUCLEOTIDE SEQUENCE [LARGE SCALE GENOMIC DNA]</scope>
    <source>
        <strain evidence="12 13">SQ9-PEA</strain>
    </source>
</reference>
<dbReference type="InterPro" id="IPR006075">
    <property type="entry name" value="Asn/Gln-tRNA_Trfase_suB/E_cat"/>
</dbReference>
<dbReference type="InterPro" id="IPR017958">
    <property type="entry name" value="Gln-tRNA_amidoTrfase_suB_CS"/>
</dbReference>
<organism evidence="12 13">
    <name type="scientific">Streptococcus sciuri</name>
    <dbReference type="NCBI Taxonomy" id="2973939"/>
    <lineage>
        <taxon>Bacteria</taxon>
        <taxon>Bacillati</taxon>
        <taxon>Bacillota</taxon>
        <taxon>Bacilli</taxon>
        <taxon>Lactobacillales</taxon>
        <taxon>Streptococcaceae</taxon>
        <taxon>Streptococcus</taxon>
    </lineage>
</organism>
<evidence type="ECO:0000256" key="2">
    <source>
        <dbReference type="ARBA" id="ARBA00011123"/>
    </source>
</evidence>
<dbReference type="InterPro" id="IPR042114">
    <property type="entry name" value="GatB_C_1"/>
</dbReference>
<evidence type="ECO:0000256" key="6">
    <source>
        <dbReference type="ARBA" id="ARBA00022917"/>
    </source>
</evidence>
<dbReference type="Pfam" id="PF02934">
    <property type="entry name" value="GatB_N"/>
    <property type="match status" value="1"/>
</dbReference>
<sequence length="480" mass="53604">MNFETIIGLEVHVELNTASKIFSPSSTHFGENPNANTNVIDWSFPGVLPVMNKGVIDYGIKAALALNMDIHQHMHFDRKNYFYPDNPKAYQISQFDEPIGYNGWIEIELEDGTTKKIRIERAHLEEDAGKNTHGKDGYSYVDLNRQGVPLIEIVSEADMRSPEEAYAYLTALKEIIQYTGISDVKMEEGSMRVDANISLRPYGQKNFGVKTELKNLNSFNNVRKGLAYEVERQAKILRSGGQIRQETRRYDEANKATILMRVKEGAADYRYFPEPDLPLFETSNEWIDEVQKTLPEFPKERRAKYVSAYGLSAYDAAQLTATKATSDFFEKAVALGGDAKQISNWLQGEVAQYLNAQTKALSDIALTPDNLVEMIGLIEDGTISSKIAKKVFVHLAKNGGSARDYVESAGLIQISDPAVLLPIIHQVFEDNEAAVADFKSGKRNADKAFTGFLMKATKGQANPQVALKLLAQELAKLKEN</sequence>
<dbReference type="SUPFAM" id="SSF55931">
    <property type="entry name" value="Glutamine synthetase/guanido kinase"/>
    <property type="match status" value="1"/>
</dbReference>
<comment type="catalytic activity">
    <reaction evidence="9 10">
        <text>L-glutamyl-tRNA(Gln) + L-glutamine + ATP + H2O = L-glutaminyl-tRNA(Gln) + L-glutamate + ADP + phosphate + H(+)</text>
        <dbReference type="Rhea" id="RHEA:17521"/>
        <dbReference type="Rhea" id="RHEA-COMP:9681"/>
        <dbReference type="Rhea" id="RHEA-COMP:9684"/>
        <dbReference type="ChEBI" id="CHEBI:15377"/>
        <dbReference type="ChEBI" id="CHEBI:15378"/>
        <dbReference type="ChEBI" id="CHEBI:29985"/>
        <dbReference type="ChEBI" id="CHEBI:30616"/>
        <dbReference type="ChEBI" id="CHEBI:43474"/>
        <dbReference type="ChEBI" id="CHEBI:58359"/>
        <dbReference type="ChEBI" id="CHEBI:78520"/>
        <dbReference type="ChEBI" id="CHEBI:78521"/>
        <dbReference type="ChEBI" id="CHEBI:456216"/>
    </reaction>
</comment>
<comment type="similarity">
    <text evidence="1 10">Belongs to the GatB/GatE family. GatB subfamily.</text>
</comment>
<dbReference type="Proteomes" id="UP001206548">
    <property type="component" value="Unassembled WGS sequence"/>
</dbReference>
<dbReference type="InterPro" id="IPR014746">
    <property type="entry name" value="Gln_synth/guanido_kin_cat_dom"/>
</dbReference>
<keyword evidence="3 10" id="KW-0436">Ligase</keyword>
<keyword evidence="6 10" id="KW-0648">Protein biosynthesis</keyword>
<dbReference type="InterPro" id="IPR023168">
    <property type="entry name" value="GatB_Yqey_C_2"/>
</dbReference>
<dbReference type="SMART" id="SM00845">
    <property type="entry name" value="GatB_Yqey"/>
    <property type="match status" value="1"/>
</dbReference>
<dbReference type="HAMAP" id="MF_00121">
    <property type="entry name" value="GatB"/>
    <property type="match status" value="1"/>
</dbReference>
<evidence type="ECO:0000256" key="1">
    <source>
        <dbReference type="ARBA" id="ARBA00005306"/>
    </source>
</evidence>
<accession>A0ABT2F8Z4</accession>
<dbReference type="GO" id="GO:0016874">
    <property type="term" value="F:ligase activity"/>
    <property type="evidence" value="ECO:0007669"/>
    <property type="project" value="UniProtKB-KW"/>
</dbReference>
<gene>
    <name evidence="10 12" type="primary">gatB</name>
    <name evidence="12" type="ORF">NXS10_08010</name>
</gene>
<dbReference type="PANTHER" id="PTHR11659">
    <property type="entry name" value="GLUTAMYL-TRNA GLN AMIDOTRANSFERASE SUBUNIT B MITOCHONDRIAL AND PROKARYOTIC PET112-RELATED"/>
    <property type="match status" value="1"/>
</dbReference>
<comment type="caution">
    <text evidence="12">The sequence shown here is derived from an EMBL/GenBank/DDBJ whole genome shotgun (WGS) entry which is preliminary data.</text>
</comment>
<proteinExistence type="inferred from homology"/>
<keyword evidence="13" id="KW-1185">Reference proteome</keyword>
<dbReference type="SUPFAM" id="SSF89095">
    <property type="entry name" value="GatB/YqeY motif"/>
    <property type="match status" value="1"/>
</dbReference>
<protein>
    <recommendedName>
        <fullName evidence="10">Aspartyl/glutamyl-tRNA(Asn/Gln) amidotransferase subunit B</fullName>
        <shortName evidence="10">Asp/Glu-ADT subunit B</shortName>
        <ecNumber evidence="10">6.3.5.-</ecNumber>
    </recommendedName>
</protein>
<feature type="domain" description="Asn/Gln amidotransferase" evidence="11">
    <location>
        <begin position="327"/>
        <end position="474"/>
    </location>
</feature>
<dbReference type="InterPro" id="IPR017959">
    <property type="entry name" value="Asn/Gln-tRNA_amidoTrfase_suB/E"/>
</dbReference>
<dbReference type="Gene3D" id="1.10.150.380">
    <property type="entry name" value="GatB domain, N-terminal subdomain"/>
    <property type="match status" value="1"/>
</dbReference>
<keyword evidence="4 10" id="KW-0547">Nucleotide-binding</keyword>
<dbReference type="NCBIfam" id="NF004014">
    <property type="entry name" value="PRK05477.1-4"/>
    <property type="match status" value="1"/>
</dbReference>
<dbReference type="RefSeq" id="WP_259139316.1">
    <property type="nucleotide sequence ID" value="NZ_JANUXX010000011.1"/>
</dbReference>
<dbReference type="InterPro" id="IPR018027">
    <property type="entry name" value="Asn/Gln_amidotransferase"/>
</dbReference>
<keyword evidence="5 10" id="KW-0067">ATP-binding</keyword>
<dbReference type="InterPro" id="IPR004413">
    <property type="entry name" value="GatB"/>
</dbReference>
<dbReference type="Pfam" id="PF02637">
    <property type="entry name" value="GatB_Yqey"/>
    <property type="match status" value="1"/>
</dbReference>
<evidence type="ECO:0000259" key="11">
    <source>
        <dbReference type="SMART" id="SM00845"/>
    </source>
</evidence>
<evidence type="ECO:0000256" key="5">
    <source>
        <dbReference type="ARBA" id="ARBA00022840"/>
    </source>
</evidence>
<evidence type="ECO:0000256" key="4">
    <source>
        <dbReference type="ARBA" id="ARBA00022741"/>
    </source>
</evidence>
<evidence type="ECO:0000256" key="10">
    <source>
        <dbReference type="HAMAP-Rule" id="MF_00121"/>
    </source>
</evidence>
<dbReference type="NCBIfam" id="NF004011">
    <property type="entry name" value="PRK05477.1-1"/>
    <property type="match status" value="1"/>
</dbReference>
<name>A0ABT2F8Z4_9STRE</name>
<dbReference type="InterPro" id="IPR003789">
    <property type="entry name" value="Asn/Gln_tRNA_amidoTrase-B-like"/>
</dbReference>
<comment type="subunit">
    <text evidence="2 10">Heterotrimer of A, B and C subunits.</text>
</comment>
<evidence type="ECO:0000256" key="9">
    <source>
        <dbReference type="ARBA" id="ARBA00047913"/>
    </source>
</evidence>
<evidence type="ECO:0000256" key="3">
    <source>
        <dbReference type="ARBA" id="ARBA00022598"/>
    </source>
</evidence>
<comment type="function">
    <text evidence="7 10">Allows the formation of correctly charged Asn-tRNA(Asn) or Gln-tRNA(Gln) through the transamidation of misacylated Asp-tRNA(Asn) or Glu-tRNA(Gln) in organisms which lack either or both of asparaginyl-tRNA or glutaminyl-tRNA synthetases. The reaction takes place in the presence of glutamine and ATP through an activated phospho-Asp-tRNA(Asn) or phospho-Glu-tRNA(Gln).</text>
</comment>
<evidence type="ECO:0000256" key="8">
    <source>
        <dbReference type="ARBA" id="ARBA00047380"/>
    </source>
</evidence>
<dbReference type="PANTHER" id="PTHR11659:SF0">
    <property type="entry name" value="GLUTAMYL-TRNA(GLN) AMIDOTRANSFERASE SUBUNIT B, MITOCHONDRIAL"/>
    <property type="match status" value="1"/>
</dbReference>
<dbReference type="PROSITE" id="PS01234">
    <property type="entry name" value="GATB"/>
    <property type="match status" value="1"/>
</dbReference>
<dbReference type="Gene3D" id="1.10.10.410">
    <property type="match status" value="1"/>
</dbReference>
<evidence type="ECO:0000313" key="13">
    <source>
        <dbReference type="Proteomes" id="UP001206548"/>
    </source>
</evidence>
<dbReference type="EMBL" id="JANUXX010000011">
    <property type="protein sequence ID" value="MCS4488894.1"/>
    <property type="molecule type" value="Genomic_DNA"/>
</dbReference>